<reference evidence="2 3" key="1">
    <citation type="journal article" date="2012" name="BMC Genomics">
        <title>Comparative genomics of the white-rot fungi, Phanerochaete carnosa and P. chrysosporium, to elucidate the genetic basis of the distinct wood types they colonize.</title>
        <authorList>
            <person name="Suzuki H."/>
            <person name="MacDonald J."/>
            <person name="Syed K."/>
            <person name="Salamov A."/>
            <person name="Hori C."/>
            <person name="Aerts A."/>
            <person name="Henrissat B."/>
            <person name="Wiebenga A."/>
            <person name="vanKuyk P.A."/>
            <person name="Barry K."/>
            <person name="Lindquist E."/>
            <person name="LaButti K."/>
            <person name="Lapidus A."/>
            <person name="Lucas S."/>
            <person name="Coutinho P."/>
            <person name="Gong Y."/>
            <person name="Samejima M."/>
            <person name="Mahadevan R."/>
            <person name="Abou-Zaid M."/>
            <person name="de Vries R.P."/>
            <person name="Igarashi K."/>
            <person name="Yadav J.S."/>
            <person name="Grigoriev I.V."/>
            <person name="Master E.R."/>
        </authorList>
    </citation>
    <scope>NUCLEOTIDE SEQUENCE [LARGE SCALE GENOMIC DNA]</scope>
    <source>
        <strain evidence="2 3">HHB-10118-sp</strain>
    </source>
</reference>
<sequence>MIVAPVFSPRCPYKVTFLVNAFKVLRKWIRRAVHLARQRSHHDSHNSDSDSVLSQPFGSTKFGWFEEEEDAVTSPKGDLRIFLAVDAMLADDNLIDGFYRGQIQQLRSRGPEVIDFVLDVMGRRMRDRVSRTRLPLQNLRPMSKVAWVGLTGILADVMEDSIVQDMVHPAHPDDDSPRERSLVDWMKDILKIVLSGSGYTFQPGEAKIIVHALLYDPENTVELLQLVGRPERDRQGRQRRRGRCISPHDFADILDLSFETFSSFDPDCVIRCMLELGRWTVSQYSDSLYDVIKSSRLGVKGVVAVARVLVDKLTEELEWRRECNVETWDNWFDDALPCIVHAFTRFGATPEDHDLGHEDPKRNDLRHDDPDISLRRDDPRRDIDKIAGVVWKLCAEDEATMAVVIRHLPEHESTTDGSNCPCLFAAAMGHRCISRDARERIMGNFKALVKDATCPEPANGLSPEKLCDVAKCMRNHQASYSEEKSQWRVFYSLLCPGDHARGDSGDTIVESQPDSLDELSHEQPLDSAYEEGPPGQPDPFMKRTMFQRPRYSSPTPLSPNMSLESGKTAVESGYTIVDPRRAKSMNSGEGWHAGYSPAIENGQSSPTERGFGEFKFIGPMQSTPVKQARKRRRLD</sequence>
<dbReference type="RefSeq" id="XP_007396558.1">
    <property type="nucleotide sequence ID" value="XM_007396496.1"/>
</dbReference>
<evidence type="ECO:0000256" key="1">
    <source>
        <dbReference type="SAM" id="MobiDB-lite"/>
    </source>
</evidence>
<dbReference type="Proteomes" id="UP000008370">
    <property type="component" value="Unassembled WGS sequence"/>
</dbReference>
<name>K5VTU7_PHACS</name>
<evidence type="ECO:0000313" key="2">
    <source>
        <dbReference type="EMBL" id="EKM54918.1"/>
    </source>
</evidence>
<protein>
    <submittedName>
        <fullName evidence="2">Uncharacterized protein</fullName>
    </submittedName>
</protein>
<proteinExistence type="predicted"/>
<feature type="region of interest" description="Disordered" evidence="1">
    <location>
        <begin position="352"/>
        <end position="377"/>
    </location>
</feature>
<dbReference type="EMBL" id="JH930473">
    <property type="protein sequence ID" value="EKM54918.1"/>
    <property type="molecule type" value="Genomic_DNA"/>
</dbReference>
<dbReference type="OrthoDB" id="10511496at2759"/>
<evidence type="ECO:0000313" key="3">
    <source>
        <dbReference type="Proteomes" id="UP000008370"/>
    </source>
</evidence>
<gene>
    <name evidence="2" type="ORF">PHACADRAFT_30045</name>
</gene>
<accession>K5VTU7</accession>
<dbReference type="KEGG" id="pco:PHACADRAFT_30045"/>
<dbReference type="GeneID" id="18919610"/>
<feature type="region of interest" description="Disordered" evidence="1">
    <location>
        <begin position="502"/>
        <end position="542"/>
    </location>
</feature>
<dbReference type="HOGENOM" id="CLU_430893_0_0_1"/>
<feature type="region of interest" description="Disordered" evidence="1">
    <location>
        <begin position="585"/>
        <end position="635"/>
    </location>
</feature>
<dbReference type="InParanoid" id="K5VTU7"/>
<organism evidence="2 3">
    <name type="scientific">Phanerochaete carnosa (strain HHB-10118-sp)</name>
    <name type="common">White-rot fungus</name>
    <name type="synonym">Peniophora carnosa</name>
    <dbReference type="NCBI Taxonomy" id="650164"/>
    <lineage>
        <taxon>Eukaryota</taxon>
        <taxon>Fungi</taxon>
        <taxon>Dikarya</taxon>
        <taxon>Basidiomycota</taxon>
        <taxon>Agaricomycotina</taxon>
        <taxon>Agaricomycetes</taxon>
        <taxon>Polyporales</taxon>
        <taxon>Phanerochaetaceae</taxon>
        <taxon>Phanerochaete</taxon>
    </lineage>
</organism>
<dbReference type="AlphaFoldDB" id="K5VTU7"/>
<keyword evidence="3" id="KW-1185">Reference proteome</keyword>